<sequence length="203" mass="22172">MKLAGIRVVIMCKAPVKGRVKTRLMTALSAEHATAVHAAMATTVIERTKRLFDDVVLAADDIKHPFFTSFGLPVLSQHEGNLGDRMHRQVSQAFEQDTQAVLLLGTDSPHMPDARLLDAAAGLQSHDVVLGSVEDGGYDLIAMNAAHPVFDAVDWSTPQVLPQTLNHIRRLQLTSKLLDVSFDVDLPSDIERARTAGWQYAGL</sequence>
<dbReference type="SUPFAM" id="SSF53448">
    <property type="entry name" value="Nucleotide-diphospho-sugar transferases"/>
    <property type="match status" value="1"/>
</dbReference>
<name>A0A1L8CLW6_9PROT</name>
<keyword evidence="1" id="KW-0808">Transferase</keyword>
<evidence type="ECO:0000313" key="1">
    <source>
        <dbReference type="EMBL" id="GAV19839.1"/>
    </source>
</evidence>
<keyword evidence="1" id="KW-0548">Nucleotidyltransferase</keyword>
<keyword evidence="2" id="KW-1185">Reference proteome</keyword>
<proteinExistence type="predicted"/>
<evidence type="ECO:0000313" key="2">
    <source>
        <dbReference type="Proteomes" id="UP000231632"/>
    </source>
</evidence>
<dbReference type="STRING" id="1921010.MMIC_P0797"/>
<dbReference type="RefSeq" id="WP_227819347.1">
    <property type="nucleotide sequence ID" value="NZ_BDFD01000005.1"/>
</dbReference>
<dbReference type="EMBL" id="BDFD01000005">
    <property type="protein sequence ID" value="GAV19839.1"/>
    <property type="molecule type" value="Genomic_DNA"/>
</dbReference>
<dbReference type="NCBIfam" id="TIGR04282">
    <property type="entry name" value="glyco_like_cofC"/>
    <property type="match status" value="1"/>
</dbReference>
<dbReference type="InterPro" id="IPR018641">
    <property type="entry name" value="Trfase_1_rSAM/seldom-assoc"/>
</dbReference>
<dbReference type="PANTHER" id="PTHR36529:SF1">
    <property type="entry name" value="GLYCOSYLTRANSFERASE"/>
    <property type="match status" value="1"/>
</dbReference>
<comment type="caution">
    <text evidence="1">The sequence shown here is derived from an EMBL/GenBank/DDBJ whole genome shotgun (WGS) entry which is preliminary data.</text>
</comment>
<organism evidence="1 2">
    <name type="scientific">Mariprofundus micogutta</name>
    <dbReference type="NCBI Taxonomy" id="1921010"/>
    <lineage>
        <taxon>Bacteria</taxon>
        <taxon>Pseudomonadati</taxon>
        <taxon>Pseudomonadota</taxon>
        <taxon>Candidatius Mariprofundia</taxon>
        <taxon>Mariprofundales</taxon>
        <taxon>Mariprofundaceae</taxon>
        <taxon>Mariprofundus</taxon>
    </lineage>
</organism>
<dbReference type="GO" id="GO:0016779">
    <property type="term" value="F:nucleotidyltransferase activity"/>
    <property type="evidence" value="ECO:0007669"/>
    <property type="project" value="UniProtKB-KW"/>
</dbReference>
<accession>A0A1L8CLW6</accession>
<dbReference type="Pfam" id="PF09837">
    <property type="entry name" value="DUF2064"/>
    <property type="match status" value="1"/>
</dbReference>
<reference evidence="1 2" key="1">
    <citation type="journal article" date="2017" name="Arch. Microbiol.">
        <title>Mariprofundus micogutta sp. nov., a novel iron-oxidizing zetaproteobacterium isolated from a deep-sea hydrothermal field at the Bayonnaise knoll of the Izu-Ogasawara arc, and a description of Mariprofundales ord. nov. and Zetaproteobacteria classis nov.</title>
        <authorList>
            <person name="Makita H."/>
            <person name="Tanaka E."/>
            <person name="Mitsunobu S."/>
            <person name="Miyazaki M."/>
            <person name="Nunoura T."/>
            <person name="Uematsu K."/>
            <person name="Takaki Y."/>
            <person name="Nishi S."/>
            <person name="Shimamura S."/>
            <person name="Takai K."/>
        </authorList>
    </citation>
    <scope>NUCLEOTIDE SEQUENCE [LARGE SCALE GENOMIC DNA]</scope>
    <source>
        <strain evidence="1 2">ET2</strain>
    </source>
</reference>
<dbReference type="Proteomes" id="UP000231632">
    <property type="component" value="Unassembled WGS sequence"/>
</dbReference>
<dbReference type="InterPro" id="IPR029044">
    <property type="entry name" value="Nucleotide-diphossugar_trans"/>
</dbReference>
<dbReference type="Gene3D" id="3.90.550.10">
    <property type="entry name" value="Spore Coat Polysaccharide Biosynthesis Protein SpsA, Chain A"/>
    <property type="match status" value="1"/>
</dbReference>
<dbReference type="PANTHER" id="PTHR36529">
    <property type="entry name" value="SLL1095 PROTEIN"/>
    <property type="match status" value="1"/>
</dbReference>
<dbReference type="AlphaFoldDB" id="A0A1L8CLW6"/>
<gene>
    <name evidence="1" type="ORF">MMIC_P0797</name>
</gene>
<protein>
    <submittedName>
        <fullName evidence="1">2-phospho-L-lactate guanylyltransferase</fullName>
    </submittedName>
</protein>